<keyword evidence="3" id="KW-0479">Metal-binding</keyword>
<dbReference type="PANTHER" id="PTHR23226:SF416">
    <property type="entry name" value="FI01424P"/>
    <property type="match status" value="1"/>
</dbReference>
<dbReference type="FunFam" id="3.30.160.60:FF:000706">
    <property type="entry name" value="Zinc finger protein"/>
    <property type="match status" value="1"/>
</dbReference>
<dbReference type="GO" id="GO:0000978">
    <property type="term" value="F:RNA polymerase II cis-regulatory region sequence-specific DNA binding"/>
    <property type="evidence" value="ECO:0007669"/>
    <property type="project" value="TreeGrafter"/>
</dbReference>
<reference evidence="12" key="1">
    <citation type="submission" date="2023-09" db="UniProtKB">
        <authorList>
            <consortium name="Ensembl"/>
        </authorList>
    </citation>
    <scope>IDENTIFICATION</scope>
</reference>
<comment type="subcellular location">
    <subcellularLocation>
        <location evidence="1">Nucleus</location>
    </subcellularLocation>
</comment>
<dbReference type="FunFam" id="3.30.160.60:FF:000688">
    <property type="entry name" value="zinc finger protein 197 isoform X1"/>
    <property type="match status" value="1"/>
</dbReference>
<keyword evidence="6" id="KW-0862">Zinc</keyword>
<dbReference type="GO" id="GO:0008270">
    <property type="term" value="F:zinc ion binding"/>
    <property type="evidence" value="ECO:0007669"/>
    <property type="project" value="UniProtKB-KW"/>
</dbReference>
<evidence type="ECO:0000256" key="4">
    <source>
        <dbReference type="ARBA" id="ARBA00022737"/>
    </source>
</evidence>
<dbReference type="Gene3D" id="3.30.160.60">
    <property type="entry name" value="Classic Zinc Finger"/>
    <property type="match status" value="8"/>
</dbReference>
<name>A0A8C0VU28_CASCN</name>
<dbReference type="InterPro" id="IPR036236">
    <property type="entry name" value="Znf_C2H2_sf"/>
</dbReference>
<dbReference type="PROSITE" id="PS00028">
    <property type="entry name" value="ZINC_FINGER_C2H2_1"/>
    <property type="match status" value="7"/>
</dbReference>
<accession>A0A8C0VU28</accession>
<dbReference type="SUPFAM" id="SSF57667">
    <property type="entry name" value="beta-beta-alpha zinc fingers"/>
    <property type="match status" value="4"/>
</dbReference>
<feature type="domain" description="C2H2-type" evidence="11">
    <location>
        <begin position="267"/>
        <end position="294"/>
    </location>
</feature>
<dbReference type="FunFam" id="3.30.160.60:FF:000638">
    <property type="entry name" value="Zinc finger protein 184"/>
    <property type="match status" value="1"/>
</dbReference>
<protein>
    <recommendedName>
        <fullName evidence="11">C2H2-type domain-containing protein</fullName>
    </recommendedName>
</protein>
<evidence type="ECO:0000259" key="11">
    <source>
        <dbReference type="PROSITE" id="PS50157"/>
    </source>
</evidence>
<feature type="region of interest" description="Disordered" evidence="10">
    <location>
        <begin position="339"/>
        <end position="374"/>
    </location>
</feature>
<dbReference type="FunFam" id="3.30.160.60:FF:000478">
    <property type="entry name" value="Zinc finger protein 133"/>
    <property type="match status" value="1"/>
</dbReference>
<dbReference type="FunFam" id="3.30.160.60:FF:002254">
    <property type="entry name" value="Zinc finger protein 540"/>
    <property type="match status" value="1"/>
</dbReference>
<comment type="similarity">
    <text evidence="2">Belongs to the krueppel C2H2-type zinc-finger protein family.</text>
</comment>
<feature type="domain" description="C2H2-type" evidence="11">
    <location>
        <begin position="183"/>
        <end position="210"/>
    </location>
</feature>
<feature type="domain" description="C2H2-type" evidence="11">
    <location>
        <begin position="295"/>
        <end position="322"/>
    </location>
</feature>
<feature type="domain" description="C2H2-type" evidence="11">
    <location>
        <begin position="155"/>
        <end position="182"/>
    </location>
</feature>
<evidence type="ECO:0000256" key="1">
    <source>
        <dbReference type="ARBA" id="ARBA00004123"/>
    </source>
</evidence>
<dbReference type="GO" id="GO:0005634">
    <property type="term" value="C:nucleus"/>
    <property type="evidence" value="ECO:0007669"/>
    <property type="project" value="UniProtKB-SubCell"/>
</dbReference>
<dbReference type="Ensembl" id="ENSCCNT00000000112.1">
    <property type="protein sequence ID" value="ENSCCNP00000000085.1"/>
    <property type="gene ID" value="ENSCCNG00000000122.1"/>
</dbReference>
<evidence type="ECO:0000313" key="12">
    <source>
        <dbReference type="Ensembl" id="ENSCCNP00000000085.1"/>
    </source>
</evidence>
<dbReference type="GO" id="GO:0000981">
    <property type="term" value="F:DNA-binding transcription factor activity, RNA polymerase II-specific"/>
    <property type="evidence" value="ECO:0007669"/>
    <property type="project" value="TreeGrafter"/>
</dbReference>
<evidence type="ECO:0000256" key="6">
    <source>
        <dbReference type="ARBA" id="ARBA00022833"/>
    </source>
</evidence>
<evidence type="ECO:0000256" key="5">
    <source>
        <dbReference type="ARBA" id="ARBA00022771"/>
    </source>
</evidence>
<keyword evidence="8" id="KW-0539">Nucleus</keyword>
<dbReference type="FunFam" id="3.30.160.60:FF:000139">
    <property type="entry name" value="zinc finger protein 1 homolog"/>
    <property type="match status" value="1"/>
</dbReference>
<proteinExistence type="inferred from homology"/>
<evidence type="ECO:0000256" key="10">
    <source>
        <dbReference type="SAM" id="MobiDB-lite"/>
    </source>
</evidence>
<evidence type="ECO:0000256" key="7">
    <source>
        <dbReference type="ARBA" id="ARBA00023015"/>
    </source>
</evidence>
<dbReference type="AlphaFoldDB" id="A0A8C0VU28"/>
<dbReference type="FunFam" id="3.30.160.60:FF:000358">
    <property type="entry name" value="zinc finger protein 24"/>
    <property type="match status" value="1"/>
</dbReference>
<dbReference type="PROSITE" id="PS50157">
    <property type="entry name" value="ZINC_FINGER_C2H2_2"/>
    <property type="match status" value="7"/>
</dbReference>
<evidence type="ECO:0000256" key="2">
    <source>
        <dbReference type="ARBA" id="ARBA00006991"/>
    </source>
</evidence>
<keyword evidence="7" id="KW-0804">Transcription</keyword>
<feature type="domain" description="C2H2-type" evidence="11">
    <location>
        <begin position="211"/>
        <end position="238"/>
    </location>
</feature>
<feature type="domain" description="C2H2-type" evidence="11">
    <location>
        <begin position="323"/>
        <end position="350"/>
    </location>
</feature>
<dbReference type="Pfam" id="PF00096">
    <property type="entry name" value="zf-C2H2"/>
    <property type="match status" value="7"/>
</dbReference>
<dbReference type="SMART" id="SM00355">
    <property type="entry name" value="ZnF_C2H2"/>
    <property type="match status" value="7"/>
</dbReference>
<organism evidence="12">
    <name type="scientific">Castor canadensis</name>
    <name type="common">American beaver</name>
    <dbReference type="NCBI Taxonomy" id="51338"/>
    <lineage>
        <taxon>Eukaryota</taxon>
        <taxon>Metazoa</taxon>
        <taxon>Chordata</taxon>
        <taxon>Craniata</taxon>
        <taxon>Vertebrata</taxon>
        <taxon>Euteleostomi</taxon>
        <taxon>Mammalia</taxon>
        <taxon>Eutheria</taxon>
        <taxon>Euarchontoglires</taxon>
        <taxon>Glires</taxon>
        <taxon>Rodentia</taxon>
        <taxon>Castorimorpha</taxon>
        <taxon>Castoridae</taxon>
        <taxon>Castor</taxon>
    </lineage>
</organism>
<evidence type="ECO:0000256" key="3">
    <source>
        <dbReference type="ARBA" id="ARBA00022723"/>
    </source>
</evidence>
<keyword evidence="7" id="KW-0805">Transcription regulation</keyword>
<feature type="compositionally biased region" description="Polar residues" evidence="10">
    <location>
        <begin position="359"/>
        <end position="374"/>
    </location>
</feature>
<evidence type="ECO:0000256" key="8">
    <source>
        <dbReference type="ARBA" id="ARBA00023242"/>
    </source>
</evidence>
<keyword evidence="5 9" id="KW-0863">Zinc-finger</keyword>
<sequence length="453" mass="51232">MGKVDNHLPKHLENESKANRIEQWHERHASDSAVHQNKAQFLLRQNHDVFTSHRKSVKSNLTLVSQSRSCEIKNTTEFSTNGESFVHANCEQFHTEIKFPASGKLISTESQFISPKHQKTQKVEKPHISSEHGKAFIKKSWLTDQQITHTREKPHRCNLCAKAFSRKFMLNIHHRTHTGEKPYKCTECGKAFLAKSGLTKHQRIHTGEKPYICSDCGKGFIQKGNLTVHQRIHTGEKPYVCDECGKGFIQKISLITHQSFHSRKTSFVCSECGKSYAHNSGLSRHKKIHIGEKLFGCSECGKAFTTKQHFIAHHRSHTGERPYDCNECGKTFAYMSSMSSHKRIHTREKQRESVRVENSVKSGNSLHTSDATQEKNAVNTETIQVSSVSPQAPLNTSGLLANRDVVLVGQPVDRYPSSGGNRGFAQERNLMNAVCVVMPSVINYVLFYVTQNQ</sequence>
<evidence type="ECO:0000256" key="9">
    <source>
        <dbReference type="PROSITE-ProRule" id="PRU00042"/>
    </source>
</evidence>
<feature type="domain" description="C2H2-type" evidence="11">
    <location>
        <begin position="239"/>
        <end position="266"/>
    </location>
</feature>
<dbReference type="PANTHER" id="PTHR23226">
    <property type="entry name" value="ZINC FINGER AND SCAN DOMAIN-CONTAINING"/>
    <property type="match status" value="1"/>
</dbReference>
<keyword evidence="4" id="KW-0677">Repeat</keyword>
<dbReference type="InterPro" id="IPR013087">
    <property type="entry name" value="Znf_C2H2_type"/>
</dbReference>